<evidence type="ECO:0000313" key="1">
    <source>
        <dbReference type="EMBL" id="PIM51930.1"/>
    </source>
</evidence>
<organism evidence="1 2">
    <name type="scientific">Roseateles chitinivorans</name>
    <dbReference type="NCBI Taxonomy" id="2917965"/>
    <lineage>
        <taxon>Bacteria</taxon>
        <taxon>Pseudomonadati</taxon>
        <taxon>Pseudomonadota</taxon>
        <taxon>Betaproteobacteria</taxon>
        <taxon>Burkholderiales</taxon>
        <taxon>Sphaerotilaceae</taxon>
        <taxon>Roseateles</taxon>
    </lineage>
</organism>
<comment type="caution">
    <text evidence="1">The sequence shown here is derived from an EMBL/GenBank/DDBJ whole genome shotgun (WGS) entry which is preliminary data.</text>
</comment>
<reference evidence="1 2" key="1">
    <citation type="submission" date="2017-11" db="EMBL/GenBank/DDBJ databases">
        <title>Draft genome sequence of Mitsuaria sp. HWN-4.</title>
        <authorList>
            <person name="Gundlapally S.R."/>
        </authorList>
    </citation>
    <scope>NUCLEOTIDE SEQUENCE [LARGE SCALE GENOMIC DNA]</scope>
    <source>
        <strain evidence="1 2">HWN-4</strain>
    </source>
</reference>
<keyword evidence="2" id="KW-1185">Reference proteome</keyword>
<proteinExistence type="predicted"/>
<gene>
    <name evidence="1" type="ORF">CS062_17550</name>
</gene>
<sequence>MALELDLRKAHFSRVHGDIVAVQTWVNDTRALVLIPALRKDAGWYIVEESAAYLWNINAIDGGERDQALKHANRQAYIACEMLRIEPSMRNRARLITIITDTLPDLLRMPSAPESEFIKAAVGEMKLIADGRQIAGQDIRLEKEGATYA</sequence>
<name>A0A2G9C654_9BURK</name>
<dbReference type="Proteomes" id="UP000231501">
    <property type="component" value="Unassembled WGS sequence"/>
</dbReference>
<protein>
    <submittedName>
        <fullName evidence="1">Uncharacterized protein</fullName>
    </submittedName>
</protein>
<dbReference type="RefSeq" id="WP_099862894.1">
    <property type="nucleotide sequence ID" value="NZ_PEOG01000050.1"/>
</dbReference>
<dbReference type="AlphaFoldDB" id="A0A2G9C654"/>
<evidence type="ECO:0000313" key="2">
    <source>
        <dbReference type="Proteomes" id="UP000231501"/>
    </source>
</evidence>
<dbReference type="OrthoDB" id="8908184at2"/>
<dbReference type="EMBL" id="PEOG01000050">
    <property type="protein sequence ID" value="PIM51930.1"/>
    <property type="molecule type" value="Genomic_DNA"/>
</dbReference>
<accession>A0A2G9C654</accession>